<sequence>MSEKVQVCFDGSNFLNTYLISLFQAVSAKREDSGAQLNFKTIQPSSAKCKRSKPDAIEKTKQNYKEPIVGCFKTTVDRNPQKFINPVKKKKTIAFGRTVNISQTIEGNSLKKRDLSRRVLRKSVSTMTEENTEFSNDTKVVELQAIVDALKMDIASLTEVLKTLQTSADINRKKCFENKHDCNGSIIRKRNVSLRNDVADKENLISQDDLMAKEKWKLIKRKLEQSEDFRKYVNEGIMQFCNNRRLRVKDKFLPNDNLLMNKRITRNGDICSERRKGSPVSKLSKSFKTMSIIEEMTIEETQEANIPFNYRMKKYSVKHGTTPGIWK</sequence>
<reference evidence="1 3" key="2">
    <citation type="submission" date="2018-11" db="EMBL/GenBank/DDBJ databases">
        <authorList>
            <consortium name="Pathogen Informatics"/>
        </authorList>
    </citation>
    <scope>NUCLEOTIDE SEQUENCE [LARGE SCALE GENOMIC DNA]</scope>
</reference>
<keyword evidence="3" id="KW-1185">Reference proteome</keyword>
<dbReference type="Proteomes" id="UP000274756">
    <property type="component" value="Unassembled WGS sequence"/>
</dbReference>
<evidence type="ECO:0000313" key="1">
    <source>
        <dbReference type="EMBL" id="VDN58194.1"/>
    </source>
</evidence>
<dbReference type="AlphaFoldDB" id="A0A0N4UAT6"/>
<protein>
    <submittedName>
        <fullName evidence="4">CaM_binding domain-containing protein</fullName>
    </submittedName>
</protein>
<dbReference type="EMBL" id="UYYG01001166">
    <property type="protein sequence ID" value="VDN58194.1"/>
    <property type="molecule type" value="Genomic_DNA"/>
</dbReference>
<dbReference type="STRING" id="318479.A0A0N4UAT6"/>
<accession>A0A0N4UAT6</accession>
<evidence type="ECO:0000313" key="3">
    <source>
        <dbReference type="Proteomes" id="UP000274756"/>
    </source>
</evidence>
<dbReference type="OrthoDB" id="5798599at2759"/>
<organism evidence="2 4">
    <name type="scientific">Dracunculus medinensis</name>
    <name type="common">Guinea worm</name>
    <dbReference type="NCBI Taxonomy" id="318479"/>
    <lineage>
        <taxon>Eukaryota</taxon>
        <taxon>Metazoa</taxon>
        <taxon>Ecdysozoa</taxon>
        <taxon>Nematoda</taxon>
        <taxon>Chromadorea</taxon>
        <taxon>Rhabditida</taxon>
        <taxon>Spirurina</taxon>
        <taxon>Dracunculoidea</taxon>
        <taxon>Dracunculidae</taxon>
        <taxon>Dracunculus</taxon>
    </lineage>
</organism>
<dbReference type="WBParaSite" id="DME_0000428401-mRNA-1">
    <property type="protein sequence ID" value="DME_0000428401-mRNA-1"/>
    <property type="gene ID" value="DME_0000428401"/>
</dbReference>
<dbReference type="Proteomes" id="UP000038040">
    <property type="component" value="Unplaced"/>
</dbReference>
<evidence type="ECO:0000313" key="2">
    <source>
        <dbReference type="Proteomes" id="UP000038040"/>
    </source>
</evidence>
<proteinExistence type="predicted"/>
<gene>
    <name evidence="1" type="ORF">DME_LOCUS8167</name>
</gene>
<evidence type="ECO:0000313" key="4">
    <source>
        <dbReference type="WBParaSite" id="DME_0000428401-mRNA-1"/>
    </source>
</evidence>
<name>A0A0N4UAT6_DRAME</name>
<reference evidence="4" key="1">
    <citation type="submission" date="2017-02" db="UniProtKB">
        <authorList>
            <consortium name="WormBaseParasite"/>
        </authorList>
    </citation>
    <scope>IDENTIFICATION</scope>
</reference>